<evidence type="ECO:0000313" key="2">
    <source>
        <dbReference type="EMBL" id="AGF46728.1"/>
    </source>
</evidence>
<dbReference type="RefSeq" id="WP_015396139.1">
    <property type="nucleotide sequence ID" value="NC_020294.1"/>
</dbReference>
<accession>M1L1V2</accession>
<feature type="transmembrane region" description="Helical" evidence="1">
    <location>
        <begin position="12"/>
        <end position="34"/>
    </location>
</feature>
<reference evidence="2 3" key="1">
    <citation type="journal article" date="2013" name="Genome Biol. Evol.">
        <title>Genome evolution and phylogenomic analysis of candidatus kinetoplastibacterium, the betaproteobacterial endosymbionts of strigomonas and angomonas.</title>
        <authorList>
            <person name="Alves J.M."/>
            <person name="Serrano M.G."/>
            <person name="Maia da Silva F."/>
            <person name="Voegtly L.J."/>
            <person name="Matveyev A.V."/>
            <person name="Teixeira M.M."/>
            <person name="Camargo E.P."/>
            <person name="Buck G.A."/>
        </authorList>
    </citation>
    <scope>NUCLEOTIDE SEQUENCE [LARGE SCALE GENOMIC DNA]</scope>
    <source>
        <strain evidence="2 3">TCC079E</strain>
    </source>
</reference>
<dbReference type="eggNOG" id="COG2980">
    <property type="taxonomic scope" value="Bacteria"/>
</dbReference>
<proteinExistence type="predicted"/>
<dbReference type="STRING" id="1208919.CDSE_0403"/>
<dbReference type="AlphaFoldDB" id="M1L1V2"/>
<evidence type="ECO:0000256" key="1">
    <source>
        <dbReference type="SAM" id="Phobius"/>
    </source>
</evidence>
<dbReference type="EMBL" id="CP003803">
    <property type="protein sequence ID" value="AGF46728.1"/>
    <property type="molecule type" value="Genomic_DNA"/>
</dbReference>
<dbReference type="HOGENOM" id="CLU_1479490_0_0_4"/>
<gene>
    <name evidence="2" type="ORF">CDSE_0403</name>
</gene>
<dbReference type="KEGG" id="kde:CDSE_0403"/>
<keyword evidence="1" id="KW-0472">Membrane</keyword>
<keyword evidence="3" id="KW-1185">Reference proteome</keyword>
<sequence>MIKIEICYARILIIKFLIIITCLFFINSCSSFYLQNKKDAFFFNSIHLDFQRDNELYKLIEIKLREKEPNILIEKDPKKAVVTLKIIKNWKTSKEIFFNINGNPTMYEISLYYVFQLIDNKTGKNILLKPIISSSQKISYENLISQMNIDQLSSIYNFLQNEIIKSLILQISSQRTSLSFNN</sequence>
<dbReference type="Gene3D" id="3.30.160.150">
    <property type="entry name" value="Lipoprotein like domain"/>
    <property type="match status" value="1"/>
</dbReference>
<keyword evidence="2" id="KW-0449">Lipoprotein</keyword>
<keyword evidence="1" id="KW-0812">Transmembrane</keyword>
<organism evidence="2 3">
    <name type="scientific">Candidatus Kinetoplastidibacterium desouzai TCC079E</name>
    <dbReference type="NCBI Taxonomy" id="1208919"/>
    <lineage>
        <taxon>Bacteria</taxon>
        <taxon>Pseudomonadati</taxon>
        <taxon>Pseudomonadota</taxon>
        <taxon>Betaproteobacteria</taxon>
        <taxon>Candidatus Kinetoplastidibacterium</taxon>
    </lineage>
</organism>
<keyword evidence="1" id="KW-1133">Transmembrane helix</keyword>
<dbReference type="PATRIC" id="fig|1208919.3.peg.165"/>
<evidence type="ECO:0000313" key="3">
    <source>
        <dbReference type="Proteomes" id="UP000011547"/>
    </source>
</evidence>
<name>M1L1V2_9PROT</name>
<dbReference type="Proteomes" id="UP000011547">
    <property type="component" value="Chromosome"/>
</dbReference>
<protein>
    <submittedName>
        <fullName evidence="2">Putative lipoprotein</fullName>
    </submittedName>
</protein>